<gene>
    <name evidence="2" type="ORF">E4Q23_19305</name>
</gene>
<reference evidence="2 3" key="1">
    <citation type="submission" date="2019-03" db="EMBL/GenBank/DDBJ databases">
        <title>Metabolic reconstructions from genomes of highly enriched 'Candidatus Accumulibacter' and 'Candidatus Competibacter' bioreactor populations.</title>
        <authorList>
            <person name="Annavajhala M.K."/>
            <person name="Welles L."/>
            <person name="Abbas B."/>
            <person name="Sorokin D."/>
            <person name="Park H."/>
            <person name="Van Loosdrecht M."/>
            <person name="Chandran K."/>
        </authorList>
    </citation>
    <scope>NUCLEOTIDE SEQUENCE [LARGE SCALE GENOMIC DNA]</scope>
    <source>
        <strain evidence="2 3">SBR_S</strain>
    </source>
</reference>
<keyword evidence="3" id="KW-1185">Reference proteome</keyword>
<keyword evidence="1" id="KW-0472">Membrane</keyword>
<evidence type="ECO:0000313" key="2">
    <source>
        <dbReference type="EMBL" id="NMQ29727.1"/>
    </source>
</evidence>
<keyword evidence="1" id="KW-1133">Transmembrane helix</keyword>
<protein>
    <submittedName>
        <fullName evidence="2">LPXTG cell wall anchor domain-containing protein</fullName>
    </submittedName>
</protein>
<keyword evidence="1" id="KW-0812">Transmembrane</keyword>
<proteinExistence type="predicted"/>
<sequence length="231" mass="24956">MPWAKPIWQRCCVFVLPLTLPTLFSAARGLPVRRPFRASIRPWECCRESVVVKQLLATALLTVAFSAFGHGGEDHGAPPPALSQSVAPRASAATADFEVVAVLEDRKLLVYVDRFASNEPVAGAKVEVESDVTNAQGLASETSPGTYVLQLAADFPAARHPLTISIETSDNADLLSLILDTSQPPSTATPHTHAWSEWAVWLLAAGLLFAGAALLLLRRRRQHRSPRGHQA</sequence>
<name>A0ABX1TZN6_9PROT</name>
<dbReference type="EMBL" id="SPMY01000066">
    <property type="protein sequence ID" value="NMQ29727.1"/>
    <property type="molecule type" value="Genomic_DNA"/>
</dbReference>
<evidence type="ECO:0000256" key="1">
    <source>
        <dbReference type="SAM" id="Phobius"/>
    </source>
</evidence>
<organism evidence="2 3">
    <name type="scientific">Candidatus Accumulibacter phosphatis</name>
    <dbReference type="NCBI Taxonomy" id="327160"/>
    <lineage>
        <taxon>Bacteria</taxon>
        <taxon>Pseudomonadati</taxon>
        <taxon>Pseudomonadota</taxon>
        <taxon>Betaproteobacteria</taxon>
        <taxon>Candidatus Accumulibacter</taxon>
    </lineage>
</organism>
<evidence type="ECO:0000313" key="3">
    <source>
        <dbReference type="Proteomes" id="UP000749010"/>
    </source>
</evidence>
<dbReference type="Proteomes" id="UP000749010">
    <property type="component" value="Unassembled WGS sequence"/>
</dbReference>
<comment type="caution">
    <text evidence="2">The sequence shown here is derived from an EMBL/GenBank/DDBJ whole genome shotgun (WGS) entry which is preliminary data.</text>
</comment>
<accession>A0ABX1TZN6</accession>
<dbReference type="NCBIfam" id="TIGR01167">
    <property type="entry name" value="LPXTG_anchor"/>
    <property type="match status" value="1"/>
</dbReference>
<feature type="transmembrane region" description="Helical" evidence="1">
    <location>
        <begin position="198"/>
        <end position="217"/>
    </location>
</feature>